<dbReference type="PANTHER" id="PTHR38686">
    <property type="entry name" value="APOLIPOPROTEIN N-ACYLTRANSFERASE"/>
    <property type="match status" value="1"/>
</dbReference>
<dbReference type="Pfam" id="PF00795">
    <property type="entry name" value="CN_hydrolase"/>
    <property type="match status" value="1"/>
</dbReference>
<gene>
    <name evidence="10" type="ORF">NOCA2150070</name>
</gene>
<dbReference type="NCBIfam" id="TIGR00546">
    <property type="entry name" value="lnt"/>
    <property type="match status" value="1"/>
</dbReference>
<evidence type="ECO:0000256" key="8">
    <source>
        <dbReference type="SAM" id="Phobius"/>
    </source>
</evidence>
<keyword evidence="3 10" id="KW-0808">Transferase</keyword>
<evidence type="ECO:0000313" key="10">
    <source>
        <dbReference type="EMBL" id="CUR54328.1"/>
    </source>
</evidence>
<evidence type="ECO:0000259" key="9">
    <source>
        <dbReference type="PROSITE" id="PS50263"/>
    </source>
</evidence>
<evidence type="ECO:0000256" key="2">
    <source>
        <dbReference type="ARBA" id="ARBA00022475"/>
    </source>
</evidence>
<evidence type="ECO:0000256" key="6">
    <source>
        <dbReference type="ARBA" id="ARBA00023136"/>
    </source>
</evidence>
<evidence type="ECO:0000256" key="1">
    <source>
        <dbReference type="ARBA" id="ARBA00004651"/>
    </source>
</evidence>
<evidence type="ECO:0000256" key="4">
    <source>
        <dbReference type="ARBA" id="ARBA00022692"/>
    </source>
</evidence>
<protein>
    <submittedName>
        <fullName evidence="10">Putative apolipoprotein N-acyltransferase</fullName>
        <ecNumber evidence="10">2.3.1.-</ecNumber>
    </submittedName>
</protein>
<evidence type="ECO:0000256" key="7">
    <source>
        <dbReference type="ARBA" id="ARBA00023315"/>
    </source>
</evidence>
<feature type="transmembrane region" description="Helical" evidence="8">
    <location>
        <begin position="187"/>
        <end position="206"/>
    </location>
</feature>
<dbReference type="GO" id="GO:0042158">
    <property type="term" value="P:lipoprotein biosynthetic process"/>
    <property type="evidence" value="ECO:0007669"/>
    <property type="project" value="InterPro"/>
</dbReference>
<dbReference type="PANTHER" id="PTHR38686:SF1">
    <property type="entry name" value="APOLIPOPROTEIN N-ACYLTRANSFERASE"/>
    <property type="match status" value="1"/>
</dbReference>
<sequence length="519" mass="55724">MRVQPVADIVKSPRLPIRGLLATASGVALATTSAPWSLGSLLPVAVAGWILALHGTRGRSGAVVGYLFGAAYSLTLLFWLRAVGTDSWLLVSLLVASYYALLGMGIAWLSRRRAWPLWTAVSWVAVDMIRTSWPFGGFPWGRLAWSVLDTPLSSWLPWVGANGVSFLAALSGSTLAWILLRVTRAPIRVGCVAAGVIGLVMIPTFVRPASLTPGWEAGLPSATVAAIQGDVPGRGNDLIAHHQQVTRNHIEATIALSRRVDSGAVARPDLVIWPENSTAVDPTTDAVTRSAINEAVEAIGVPVLVGAITDGATTAQARNQGILWRPVSGPAERYTKRHPVPFGEYIPFRGLLGRYDISRLGQIPRDMARGDRSTPLRVSDRIQVADLICFDVAFDDSLAEQVRSGAQFIAVQTSNATFIRTNQIEQQFAISRVRAVETGRTVVVAATNGITGIIGPDGSVRELAEPQTRAVLVSQVPLQDKDTPALFLSPWIGWACVVVAALALVTPRRRLTVRSRVVY</sequence>
<keyword evidence="10" id="KW-0449">Lipoprotein</keyword>
<dbReference type="Pfam" id="PF20154">
    <property type="entry name" value="LNT_N"/>
    <property type="match status" value="1"/>
</dbReference>
<evidence type="ECO:0000256" key="5">
    <source>
        <dbReference type="ARBA" id="ARBA00022989"/>
    </source>
</evidence>
<keyword evidence="7 10" id="KW-0012">Acyltransferase</keyword>
<feature type="transmembrane region" description="Helical" evidence="8">
    <location>
        <begin position="20"/>
        <end position="51"/>
    </location>
</feature>
<keyword evidence="4 8" id="KW-0812">Transmembrane</keyword>
<dbReference type="EC" id="2.3.1.-" evidence="10"/>
<dbReference type="InterPro" id="IPR003010">
    <property type="entry name" value="C-N_Hydrolase"/>
</dbReference>
<feature type="transmembrane region" description="Helical" evidence="8">
    <location>
        <begin position="63"/>
        <end position="82"/>
    </location>
</feature>
<dbReference type="HAMAP" id="MF_01148">
    <property type="entry name" value="Lnt"/>
    <property type="match status" value="1"/>
</dbReference>
<dbReference type="GO" id="GO:0005886">
    <property type="term" value="C:plasma membrane"/>
    <property type="evidence" value="ECO:0007669"/>
    <property type="project" value="UniProtKB-SubCell"/>
</dbReference>
<keyword evidence="6 8" id="KW-0472">Membrane</keyword>
<name>A0A2P2BX46_9ZZZZ</name>
<dbReference type="InterPro" id="IPR004563">
    <property type="entry name" value="Apolipo_AcylTrfase"/>
</dbReference>
<dbReference type="PROSITE" id="PS50263">
    <property type="entry name" value="CN_HYDROLASE"/>
    <property type="match status" value="1"/>
</dbReference>
<dbReference type="CDD" id="cd07571">
    <property type="entry name" value="ALP_N-acyl_transferase"/>
    <property type="match status" value="1"/>
</dbReference>
<proteinExistence type="inferred from homology"/>
<reference evidence="10" key="1">
    <citation type="submission" date="2015-08" db="EMBL/GenBank/DDBJ databases">
        <authorList>
            <person name="Babu N.S."/>
            <person name="Beckwith C.J."/>
            <person name="Beseler K.G."/>
            <person name="Brison A."/>
            <person name="Carone J.V."/>
            <person name="Caskin T.P."/>
            <person name="Diamond M."/>
            <person name="Durham M.E."/>
            <person name="Foxe J.M."/>
            <person name="Go M."/>
            <person name="Henderson B.A."/>
            <person name="Jones I.B."/>
            <person name="McGettigan J.A."/>
            <person name="Micheletti S.J."/>
            <person name="Nasrallah M.E."/>
            <person name="Ortiz D."/>
            <person name="Piller C.R."/>
            <person name="Privatt S.R."/>
            <person name="Schneider S.L."/>
            <person name="Sharp S."/>
            <person name="Smith T.C."/>
            <person name="Stanton J.D."/>
            <person name="Ullery H.E."/>
            <person name="Wilson R.J."/>
            <person name="Serrano M.G."/>
            <person name="Buck G."/>
            <person name="Lee V."/>
            <person name="Wang Y."/>
            <person name="Carvalho R."/>
            <person name="Voegtly L."/>
            <person name="Shi R."/>
            <person name="Duckworth R."/>
            <person name="Johnson A."/>
            <person name="Loviza R."/>
            <person name="Walstead R."/>
            <person name="Shah Z."/>
            <person name="Kiflezghi M."/>
            <person name="Wade K."/>
            <person name="Ball S.L."/>
            <person name="Bradley K.W."/>
            <person name="Asai D.J."/>
            <person name="Bowman C.A."/>
            <person name="Russell D.A."/>
            <person name="Pope W.H."/>
            <person name="Jacobs-Sera D."/>
            <person name="Hendrix R.W."/>
            <person name="Hatfull G.F."/>
        </authorList>
    </citation>
    <scope>NUCLEOTIDE SEQUENCE</scope>
</reference>
<keyword evidence="5 8" id="KW-1133">Transmembrane helix</keyword>
<dbReference type="SUPFAM" id="SSF56317">
    <property type="entry name" value="Carbon-nitrogen hydrolase"/>
    <property type="match status" value="1"/>
</dbReference>
<dbReference type="AlphaFoldDB" id="A0A2P2BX46"/>
<dbReference type="Gene3D" id="3.60.110.10">
    <property type="entry name" value="Carbon-nitrogen hydrolase"/>
    <property type="match status" value="1"/>
</dbReference>
<dbReference type="InterPro" id="IPR045378">
    <property type="entry name" value="LNT_N"/>
</dbReference>
<feature type="transmembrane region" description="Helical" evidence="8">
    <location>
        <begin position="485"/>
        <end position="506"/>
    </location>
</feature>
<keyword evidence="2" id="KW-1003">Cell membrane</keyword>
<evidence type="ECO:0000256" key="3">
    <source>
        <dbReference type="ARBA" id="ARBA00022679"/>
    </source>
</evidence>
<comment type="subcellular location">
    <subcellularLocation>
        <location evidence="1">Cell membrane</location>
        <topology evidence="1">Multi-pass membrane protein</topology>
    </subcellularLocation>
</comment>
<organism evidence="10">
    <name type="scientific">metagenome</name>
    <dbReference type="NCBI Taxonomy" id="256318"/>
    <lineage>
        <taxon>unclassified sequences</taxon>
        <taxon>metagenomes</taxon>
    </lineage>
</organism>
<feature type="domain" description="CN hydrolase" evidence="9">
    <location>
        <begin position="222"/>
        <end position="478"/>
    </location>
</feature>
<feature type="transmembrane region" description="Helical" evidence="8">
    <location>
        <begin position="155"/>
        <end position="180"/>
    </location>
</feature>
<feature type="transmembrane region" description="Helical" evidence="8">
    <location>
        <begin position="88"/>
        <end position="108"/>
    </location>
</feature>
<dbReference type="GO" id="GO:0016410">
    <property type="term" value="F:N-acyltransferase activity"/>
    <property type="evidence" value="ECO:0007669"/>
    <property type="project" value="InterPro"/>
</dbReference>
<accession>A0A2P2BX46</accession>
<dbReference type="EMBL" id="CZKA01000007">
    <property type="protein sequence ID" value="CUR54328.1"/>
    <property type="molecule type" value="Genomic_DNA"/>
</dbReference>
<dbReference type="InterPro" id="IPR036526">
    <property type="entry name" value="C-N_Hydrolase_sf"/>
</dbReference>